<name>A0A3A9AQV6_9FIRM</name>
<comment type="caution">
    <text evidence="2">The sequence shown here is derived from an EMBL/GenBank/DDBJ whole genome shotgun (WGS) entry which is preliminary data.</text>
</comment>
<gene>
    <name evidence="2" type="ORF">D7V94_16940</name>
</gene>
<keyword evidence="1" id="KW-1133">Transmembrane helix</keyword>
<accession>A0A3A9AQV6</accession>
<keyword evidence="3" id="KW-1185">Reference proteome</keyword>
<evidence type="ECO:0000256" key="1">
    <source>
        <dbReference type="SAM" id="Phobius"/>
    </source>
</evidence>
<reference evidence="2 3" key="1">
    <citation type="submission" date="2018-09" db="EMBL/GenBank/DDBJ databases">
        <title>Murine metabolic-syndrome-specific gut microbial biobank.</title>
        <authorList>
            <person name="Liu C."/>
        </authorList>
    </citation>
    <scope>NUCLEOTIDE SEQUENCE [LARGE SCALE GENOMIC DNA]</scope>
    <source>
        <strain evidence="2 3">0.1xD8-82</strain>
    </source>
</reference>
<organism evidence="2 3">
    <name type="scientific">Parablautia intestinalis</name>
    <dbReference type="NCBI Taxonomy" id="2320100"/>
    <lineage>
        <taxon>Bacteria</taxon>
        <taxon>Bacillati</taxon>
        <taxon>Bacillota</taxon>
        <taxon>Clostridia</taxon>
        <taxon>Lachnospirales</taxon>
        <taxon>Lachnospiraceae</taxon>
        <taxon>Parablautia</taxon>
    </lineage>
</organism>
<protein>
    <submittedName>
        <fullName evidence="2">DUF1648 domain-containing protein</fullName>
    </submittedName>
</protein>
<dbReference type="EMBL" id="RAYQ01000020">
    <property type="protein sequence ID" value="RKI89656.1"/>
    <property type="molecule type" value="Genomic_DNA"/>
</dbReference>
<evidence type="ECO:0000313" key="3">
    <source>
        <dbReference type="Proteomes" id="UP000280696"/>
    </source>
</evidence>
<sequence length="65" mass="7209">MKKKCIIITVVTFVVLVALTFILPQEIPLHFGVSGSGSVVNKYCILLFAPVPAILYWAIAKKYKN</sequence>
<evidence type="ECO:0000313" key="2">
    <source>
        <dbReference type="EMBL" id="RKI89656.1"/>
    </source>
</evidence>
<keyword evidence="1" id="KW-0472">Membrane</keyword>
<dbReference type="Proteomes" id="UP000280696">
    <property type="component" value="Unassembled WGS sequence"/>
</dbReference>
<dbReference type="AlphaFoldDB" id="A0A3A9AQV6"/>
<keyword evidence="1" id="KW-0812">Transmembrane</keyword>
<dbReference type="RefSeq" id="WP_120424709.1">
    <property type="nucleotide sequence ID" value="NZ_RAYQ01000020.1"/>
</dbReference>
<proteinExistence type="predicted"/>
<dbReference type="OrthoDB" id="9808690at2"/>
<feature type="transmembrane region" description="Helical" evidence="1">
    <location>
        <begin position="40"/>
        <end position="59"/>
    </location>
</feature>